<dbReference type="Pfam" id="PF17820">
    <property type="entry name" value="PDZ_6"/>
    <property type="match status" value="1"/>
</dbReference>
<keyword evidence="8 11" id="KW-1133">Transmembrane helix</keyword>
<keyword evidence="5 11" id="KW-0812">Transmembrane</keyword>
<dbReference type="SMART" id="SM00228">
    <property type="entry name" value="PDZ"/>
    <property type="match status" value="1"/>
</dbReference>
<gene>
    <name evidence="13" type="ORF">RHIZ70_3167</name>
</gene>
<organism evidence="13 14">
    <name type="scientific">Ciceribacter selenitireducens ATCC BAA-1503</name>
    <dbReference type="NCBI Taxonomy" id="1336235"/>
    <lineage>
        <taxon>Bacteria</taxon>
        <taxon>Pseudomonadati</taxon>
        <taxon>Pseudomonadota</taxon>
        <taxon>Alphaproteobacteria</taxon>
        <taxon>Hyphomicrobiales</taxon>
        <taxon>Rhizobiaceae</taxon>
        <taxon>Ciceribacter</taxon>
    </lineage>
</organism>
<dbReference type="PANTHER" id="PTHR42837:SF2">
    <property type="entry name" value="MEMBRANE METALLOPROTEASE ARASP2, CHLOROPLASTIC-RELATED"/>
    <property type="match status" value="1"/>
</dbReference>
<evidence type="ECO:0000256" key="7">
    <source>
        <dbReference type="ARBA" id="ARBA00022833"/>
    </source>
</evidence>
<evidence type="ECO:0000313" key="14">
    <source>
        <dbReference type="Proteomes" id="UP000254764"/>
    </source>
</evidence>
<dbReference type="Pfam" id="PF02163">
    <property type="entry name" value="Peptidase_M50"/>
    <property type="match status" value="1"/>
</dbReference>
<dbReference type="InterPro" id="IPR036034">
    <property type="entry name" value="PDZ_sf"/>
</dbReference>
<comment type="cofactor">
    <cofactor evidence="1 11">
        <name>Zn(2+)</name>
        <dbReference type="ChEBI" id="CHEBI:29105"/>
    </cofactor>
</comment>
<keyword evidence="11" id="KW-0479">Metal-binding</keyword>
<feature type="transmembrane region" description="Helical" evidence="11">
    <location>
        <begin position="116"/>
        <end position="139"/>
    </location>
</feature>
<evidence type="ECO:0000256" key="2">
    <source>
        <dbReference type="ARBA" id="ARBA00004141"/>
    </source>
</evidence>
<evidence type="ECO:0000256" key="1">
    <source>
        <dbReference type="ARBA" id="ARBA00001947"/>
    </source>
</evidence>
<evidence type="ECO:0000313" key="13">
    <source>
        <dbReference type="EMBL" id="SSC67459.1"/>
    </source>
</evidence>
<dbReference type="InterPro" id="IPR004387">
    <property type="entry name" value="Pept_M50_Zn"/>
</dbReference>
<dbReference type="PANTHER" id="PTHR42837">
    <property type="entry name" value="REGULATOR OF SIGMA-E PROTEASE RSEP"/>
    <property type="match status" value="1"/>
</dbReference>
<dbReference type="InterPro" id="IPR001478">
    <property type="entry name" value="PDZ"/>
</dbReference>
<reference evidence="14" key="1">
    <citation type="submission" date="2018-07" db="EMBL/GenBank/DDBJ databases">
        <authorList>
            <person name="Peiro R."/>
            <person name="Begona"/>
            <person name="Cbmso G."/>
            <person name="Lopez M."/>
            <person name="Gonzalez S."/>
        </authorList>
    </citation>
    <scope>NUCLEOTIDE SEQUENCE [LARGE SCALE GENOMIC DNA]</scope>
</reference>
<sequence>MMDQLTAFFGFLAGYILPYVVVLSLLVFVHEMGHYLAGRWSGIRVLAFSIGFGPEIVGYTDTHGTRWKLSAIPLGGYVRFYGDADAASLADGDELAAMSLAERAQTLAAAKLWKRAVTVAAGPIANFLAAIAIFAVLFATQGKPVADPVVAEVKADSAAFEAGVQPGDVLVALDGDRIETFDEVVRYISMRPEMPVVVTVRRNGSEVDLNMVPRRTVTTDRFGNEMEVGQIGIVTNQQSGNFRIVELTPLQAVGEGVLQTWHIVTGTFDYLSNLFAGRMNADQLGGPVRVVQASGQMATLGIVALFNLAAVLSVSLGLLNLMPVPVLDGGHLVLYALEAIRGKPVGQNAQEIAFRVGLAMILSLMVFATWNDISRLIG</sequence>
<keyword evidence="4" id="KW-0645">Protease</keyword>
<keyword evidence="14" id="KW-1185">Reference proteome</keyword>
<dbReference type="Gene3D" id="2.30.42.10">
    <property type="match status" value="1"/>
</dbReference>
<evidence type="ECO:0000259" key="12">
    <source>
        <dbReference type="SMART" id="SM00228"/>
    </source>
</evidence>
<dbReference type="InterPro" id="IPR008915">
    <property type="entry name" value="Peptidase_M50"/>
</dbReference>
<dbReference type="NCBIfam" id="TIGR00054">
    <property type="entry name" value="RIP metalloprotease RseP"/>
    <property type="match status" value="1"/>
</dbReference>
<keyword evidence="10 11" id="KW-0472">Membrane</keyword>
<dbReference type="Proteomes" id="UP000254764">
    <property type="component" value="Unassembled WGS sequence"/>
</dbReference>
<dbReference type="CDD" id="cd06163">
    <property type="entry name" value="S2P-M50_PDZ_RseP-like"/>
    <property type="match status" value="1"/>
</dbReference>
<accession>A0A376AI29</accession>
<evidence type="ECO:0000256" key="8">
    <source>
        <dbReference type="ARBA" id="ARBA00022989"/>
    </source>
</evidence>
<dbReference type="CDD" id="cd23081">
    <property type="entry name" value="cpPDZ_EcRseP-like"/>
    <property type="match status" value="1"/>
</dbReference>
<comment type="similarity">
    <text evidence="3 11">Belongs to the peptidase M50B family.</text>
</comment>
<dbReference type="GO" id="GO:0004222">
    <property type="term" value="F:metalloendopeptidase activity"/>
    <property type="evidence" value="ECO:0007669"/>
    <property type="project" value="InterPro"/>
</dbReference>
<evidence type="ECO:0000256" key="9">
    <source>
        <dbReference type="ARBA" id="ARBA00023049"/>
    </source>
</evidence>
<feature type="transmembrane region" description="Helical" evidence="11">
    <location>
        <begin position="6"/>
        <end position="29"/>
    </location>
</feature>
<evidence type="ECO:0000256" key="3">
    <source>
        <dbReference type="ARBA" id="ARBA00007931"/>
    </source>
</evidence>
<dbReference type="GO" id="GO:0046872">
    <property type="term" value="F:metal ion binding"/>
    <property type="evidence" value="ECO:0007669"/>
    <property type="project" value="UniProtKB-KW"/>
</dbReference>
<evidence type="ECO:0000256" key="4">
    <source>
        <dbReference type="ARBA" id="ARBA00022670"/>
    </source>
</evidence>
<protein>
    <recommendedName>
        <fullName evidence="11">Zinc metalloprotease</fullName>
        <ecNumber evidence="11">3.4.24.-</ecNumber>
    </recommendedName>
</protein>
<dbReference type="AlphaFoldDB" id="A0A376AI29"/>
<evidence type="ECO:0000256" key="10">
    <source>
        <dbReference type="ARBA" id="ARBA00023136"/>
    </source>
</evidence>
<keyword evidence="6 11" id="KW-0378">Hydrolase</keyword>
<name>A0A376AI29_9HYPH</name>
<proteinExistence type="inferred from homology"/>
<evidence type="ECO:0000256" key="11">
    <source>
        <dbReference type="RuleBase" id="RU362031"/>
    </source>
</evidence>
<dbReference type="STRING" id="1336235.GCA_000518785_00074"/>
<dbReference type="SUPFAM" id="SSF50156">
    <property type="entry name" value="PDZ domain-like"/>
    <property type="match status" value="1"/>
</dbReference>
<keyword evidence="7 11" id="KW-0862">Zinc</keyword>
<feature type="transmembrane region" description="Helical" evidence="11">
    <location>
        <begin position="352"/>
        <end position="370"/>
    </location>
</feature>
<feature type="transmembrane region" description="Helical" evidence="11">
    <location>
        <begin position="298"/>
        <end position="319"/>
    </location>
</feature>
<dbReference type="EC" id="3.4.24.-" evidence="11"/>
<comment type="subcellular location">
    <subcellularLocation>
        <location evidence="2">Membrane</location>
        <topology evidence="2">Multi-pass membrane protein</topology>
    </subcellularLocation>
</comment>
<keyword evidence="9 11" id="KW-0482">Metalloprotease</keyword>
<feature type="domain" description="PDZ" evidence="12">
    <location>
        <begin position="134"/>
        <end position="204"/>
    </location>
</feature>
<evidence type="ECO:0000256" key="5">
    <source>
        <dbReference type="ARBA" id="ARBA00022692"/>
    </source>
</evidence>
<dbReference type="GO" id="GO:0016020">
    <property type="term" value="C:membrane"/>
    <property type="evidence" value="ECO:0007669"/>
    <property type="project" value="UniProtKB-SubCell"/>
</dbReference>
<dbReference type="GO" id="GO:0006508">
    <property type="term" value="P:proteolysis"/>
    <property type="evidence" value="ECO:0007669"/>
    <property type="project" value="UniProtKB-KW"/>
</dbReference>
<dbReference type="EMBL" id="UEYP01000004">
    <property type="protein sequence ID" value="SSC67459.1"/>
    <property type="molecule type" value="Genomic_DNA"/>
</dbReference>
<evidence type="ECO:0000256" key="6">
    <source>
        <dbReference type="ARBA" id="ARBA00022801"/>
    </source>
</evidence>
<dbReference type="InterPro" id="IPR041489">
    <property type="entry name" value="PDZ_6"/>
</dbReference>